<sequence>MEDSHHYPLQQNLNISDDYDCHSSVETSYQDALAQCSLSKNGTTYKKRQKLNNEGFTPKIKRRRPLLANRKKFSPVVQIERKRRVAANARERRRMSGLNLAFDELRTVLPSSVCKGKRFSKYETLQMALSYIIALQDILDKSNDNKDIILYNDTNNDSNEV</sequence>
<keyword evidence="11" id="KW-1185">Reference proteome</keyword>
<dbReference type="PANTHER" id="PTHR19290:SF162">
    <property type="entry name" value="TRANSCRIPTION FACTOR ATOH7"/>
    <property type="match status" value="1"/>
</dbReference>
<evidence type="ECO:0000313" key="9">
    <source>
        <dbReference type="EMBL" id="CAF3629182.1"/>
    </source>
</evidence>
<dbReference type="Gene3D" id="4.10.280.10">
    <property type="entry name" value="Helix-loop-helix DNA-binding domain"/>
    <property type="match status" value="1"/>
</dbReference>
<dbReference type="EMBL" id="CAJOBA010002088">
    <property type="protein sequence ID" value="CAF3629182.1"/>
    <property type="molecule type" value="Genomic_DNA"/>
</dbReference>
<dbReference type="EMBL" id="CAJOBC010012970">
    <property type="protein sequence ID" value="CAF4014096.1"/>
    <property type="molecule type" value="Genomic_DNA"/>
</dbReference>
<keyword evidence="3" id="KW-0221">Differentiation</keyword>
<feature type="domain" description="BHLH" evidence="6">
    <location>
        <begin position="82"/>
        <end position="135"/>
    </location>
</feature>
<comment type="subcellular location">
    <subcellularLocation>
        <location evidence="1">Nucleus</location>
    </subcellularLocation>
</comment>
<evidence type="ECO:0000256" key="3">
    <source>
        <dbReference type="ARBA" id="ARBA00022782"/>
    </source>
</evidence>
<name>A0A814ZWK3_9BILA</name>
<dbReference type="GO" id="GO:0007423">
    <property type="term" value="P:sensory organ development"/>
    <property type="evidence" value="ECO:0007669"/>
    <property type="project" value="TreeGrafter"/>
</dbReference>
<evidence type="ECO:0000313" key="7">
    <source>
        <dbReference type="EMBL" id="CAF0844073.1"/>
    </source>
</evidence>
<evidence type="ECO:0000313" key="8">
    <source>
        <dbReference type="EMBL" id="CAF1247248.1"/>
    </source>
</evidence>
<accession>A0A814ZWK3</accession>
<dbReference type="AlphaFoldDB" id="A0A814ZWK3"/>
<protein>
    <recommendedName>
        <fullName evidence="6">BHLH domain-containing protein</fullName>
    </recommendedName>
</protein>
<dbReference type="GO" id="GO:0045944">
    <property type="term" value="P:positive regulation of transcription by RNA polymerase II"/>
    <property type="evidence" value="ECO:0007669"/>
    <property type="project" value="TreeGrafter"/>
</dbReference>
<keyword evidence="4" id="KW-0524">Neurogenesis</keyword>
<dbReference type="InterPro" id="IPR036638">
    <property type="entry name" value="HLH_DNA-bd_sf"/>
</dbReference>
<dbReference type="GO" id="GO:0061564">
    <property type="term" value="P:axon development"/>
    <property type="evidence" value="ECO:0007669"/>
    <property type="project" value="TreeGrafter"/>
</dbReference>
<dbReference type="OrthoDB" id="6161578at2759"/>
<dbReference type="Proteomes" id="UP000681722">
    <property type="component" value="Unassembled WGS sequence"/>
</dbReference>
<dbReference type="SUPFAM" id="SSF47459">
    <property type="entry name" value="HLH, helix-loop-helix DNA-binding domain"/>
    <property type="match status" value="1"/>
</dbReference>
<evidence type="ECO:0000256" key="5">
    <source>
        <dbReference type="ARBA" id="ARBA00023242"/>
    </source>
</evidence>
<dbReference type="Proteomes" id="UP000663829">
    <property type="component" value="Unassembled WGS sequence"/>
</dbReference>
<dbReference type="EMBL" id="CAJNOQ010010265">
    <property type="protein sequence ID" value="CAF1247248.1"/>
    <property type="molecule type" value="Genomic_DNA"/>
</dbReference>
<dbReference type="GO" id="GO:0005634">
    <property type="term" value="C:nucleus"/>
    <property type="evidence" value="ECO:0007669"/>
    <property type="project" value="UniProtKB-SubCell"/>
</dbReference>
<dbReference type="Pfam" id="PF00010">
    <property type="entry name" value="HLH"/>
    <property type="match status" value="1"/>
</dbReference>
<dbReference type="GO" id="GO:0046983">
    <property type="term" value="F:protein dimerization activity"/>
    <property type="evidence" value="ECO:0007669"/>
    <property type="project" value="InterPro"/>
</dbReference>
<gene>
    <name evidence="8" type="ORF">GPM918_LOCUS25951</name>
    <name evidence="7" type="ORF">OVA965_LOCUS6797</name>
    <name evidence="10" type="ORF">SRO942_LOCUS26019</name>
    <name evidence="9" type="ORF">TMI583_LOCUS6793</name>
</gene>
<keyword evidence="2" id="KW-0217">Developmental protein</keyword>
<evidence type="ECO:0000256" key="1">
    <source>
        <dbReference type="ARBA" id="ARBA00004123"/>
    </source>
</evidence>
<comment type="caution">
    <text evidence="8">The sequence shown here is derived from an EMBL/GenBank/DDBJ whole genome shotgun (WGS) entry which is preliminary data.</text>
</comment>
<dbReference type="Proteomes" id="UP000682733">
    <property type="component" value="Unassembled WGS sequence"/>
</dbReference>
<evidence type="ECO:0000313" key="10">
    <source>
        <dbReference type="EMBL" id="CAF4014096.1"/>
    </source>
</evidence>
<dbReference type="InterPro" id="IPR050359">
    <property type="entry name" value="bHLH_transcription_factors"/>
</dbReference>
<evidence type="ECO:0000313" key="11">
    <source>
        <dbReference type="Proteomes" id="UP000663829"/>
    </source>
</evidence>
<dbReference type="GO" id="GO:0070888">
    <property type="term" value="F:E-box binding"/>
    <property type="evidence" value="ECO:0007669"/>
    <property type="project" value="TreeGrafter"/>
</dbReference>
<dbReference type="PANTHER" id="PTHR19290">
    <property type="entry name" value="BASIC HELIX-LOOP-HELIX PROTEIN NEUROGENIN-RELATED"/>
    <property type="match status" value="1"/>
</dbReference>
<evidence type="ECO:0000256" key="2">
    <source>
        <dbReference type="ARBA" id="ARBA00022473"/>
    </source>
</evidence>
<dbReference type="PROSITE" id="PS50888">
    <property type="entry name" value="BHLH"/>
    <property type="match status" value="1"/>
</dbReference>
<organism evidence="8 11">
    <name type="scientific">Didymodactylos carnosus</name>
    <dbReference type="NCBI Taxonomy" id="1234261"/>
    <lineage>
        <taxon>Eukaryota</taxon>
        <taxon>Metazoa</taxon>
        <taxon>Spiralia</taxon>
        <taxon>Gnathifera</taxon>
        <taxon>Rotifera</taxon>
        <taxon>Eurotatoria</taxon>
        <taxon>Bdelloidea</taxon>
        <taxon>Philodinida</taxon>
        <taxon>Philodinidae</taxon>
        <taxon>Didymodactylos</taxon>
    </lineage>
</organism>
<dbReference type="Proteomes" id="UP000677228">
    <property type="component" value="Unassembled WGS sequence"/>
</dbReference>
<evidence type="ECO:0000259" key="6">
    <source>
        <dbReference type="PROSITE" id="PS50888"/>
    </source>
</evidence>
<reference evidence="8" key="1">
    <citation type="submission" date="2021-02" db="EMBL/GenBank/DDBJ databases">
        <authorList>
            <person name="Nowell W R."/>
        </authorList>
    </citation>
    <scope>NUCLEOTIDE SEQUENCE</scope>
</reference>
<dbReference type="EMBL" id="CAJNOK010002088">
    <property type="protein sequence ID" value="CAF0844073.1"/>
    <property type="molecule type" value="Genomic_DNA"/>
</dbReference>
<keyword evidence="5" id="KW-0539">Nucleus</keyword>
<dbReference type="SMART" id="SM00353">
    <property type="entry name" value="HLH"/>
    <property type="match status" value="1"/>
</dbReference>
<proteinExistence type="predicted"/>
<evidence type="ECO:0000256" key="4">
    <source>
        <dbReference type="ARBA" id="ARBA00022902"/>
    </source>
</evidence>
<dbReference type="InterPro" id="IPR011598">
    <property type="entry name" value="bHLH_dom"/>
</dbReference>
<dbReference type="GO" id="GO:0000981">
    <property type="term" value="F:DNA-binding transcription factor activity, RNA polymerase II-specific"/>
    <property type="evidence" value="ECO:0007669"/>
    <property type="project" value="TreeGrafter"/>
</dbReference>